<comment type="caution">
    <text evidence="1">The sequence shown here is derived from an EMBL/GenBank/DDBJ whole genome shotgun (WGS) entry which is preliminary data.</text>
</comment>
<proteinExistence type="predicted"/>
<sequence>MSGRHRTEEDSWGGRHGTVDSNHVIEKDNMFLRTKVAEIEELWLLECMFAASEEPDVKRLIHTTNPRESKSIIEAQDLDESQSRLAMILNQPHPPVVVRYCVNPAHVKVLDEESKAEVISMIEDRYTLPTRPGSY</sequence>
<reference evidence="1 2" key="1">
    <citation type="submission" date="2020-02" db="EMBL/GenBank/DDBJ databases">
        <authorList>
            <person name="Ma Q."/>
            <person name="Huang Y."/>
            <person name="Song X."/>
            <person name="Pei D."/>
        </authorList>
    </citation>
    <scope>NUCLEOTIDE SEQUENCE [LARGE SCALE GENOMIC DNA]</scope>
    <source>
        <strain evidence="1">Sxm20200214</strain>
        <tissue evidence="1">Leaf</tissue>
    </source>
</reference>
<dbReference type="Proteomes" id="UP000886595">
    <property type="component" value="Unassembled WGS sequence"/>
</dbReference>
<protein>
    <submittedName>
        <fullName evidence="1">Uncharacterized protein</fullName>
    </submittedName>
</protein>
<evidence type="ECO:0000313" key="1">
    <source>
        <dbReference type="EMBL" id="KAG2271947.1"/>
    </source>
</evidence>
<evidence type="ECO:0000313" key="2">
    <source>
        <dbReference type="Proteomes" id="UP000886595"/>
    </source>
</evidence>
<accession>A0A8X7QLZ3</accession>
<keyword evidence="2" id="KW-1185">Reference proteome</keyword>
<name>A0A8X7QLZ3_BRACI</name>
<dbReference type="AlphaFoldDB" id="A0A8X7QLZ3"/>
<dbReference type="EMBL" id="JAAMPC010000013">
    <property type="protein sequence ID" value="KAG2271947.1"/>
    <property type="molecule type" value="Genomic_DNA"/>
</dbReference>
<gene>
    <name evidence="1" type="ORF">Bca52824_066502</name>
</gene>
<organism evidence="1 2">
    <name type="scientific">Brassica carinata</name>
    <name type="common">Ethiopian mustard</name>
    <name type="synonym">Abyssinian cabbage</name>
    <dbReference type="NCBI Taxonomy" id="52824"/>
    <lineage>
        <taxon>Eukaryota</taxon>
        <taxon>Viridiplantae</taxon>
        <taxon>Streptophyta</taxon>
        <taxon>Embryophyta</taxon>
        <taxon>Tracheophyta</taxon>
        <taxon>Spermatophyta</taxon>
        <taxon>Magnoliopsida</taxon>
        <taxon>eudicotyledons</taxon>
        <taxon>Gunneridae</taxon>
        <taxon>Pentapetalae</taxon>
        <taxon>rosids</taxon>
        <taxon>malvids</taxon>
        <taxon>Brassicales</taxon>
        <taxon>Brassicaceae</taxon>
        <taxon>Brassiceae</taxon>
        <taxon>Brassica</taxon>
    </lineage>
</organism>